<comment type="similarity">
    <text evidence="2">Belongs to the autoinducer-2 exporter (AI-2E) (TC 2.A.86) family.</text>
</comment>
<accession>E8V7P1</accession>
<dbReference type="PANTHER" id="PTHR21716">
    <property type="entry name" value="TRANSMEMBRANE PROTEIN"/>
    <property type="match status" value="1"/>
</dbReference>
<dbReference type="HOGENOM" id="CLU_031275_8_1_0"/>
<organism evidence="9 10">
    <name type="scientific">Terriglobus saanensis (strain ATCC BAA-1853 / DSM 23119 / SP1PR4)</name>
    <dbReference type="NCBI Taxonomy" id="401053"/>
    <lineage>
        <taxon>Bacteria</taxon>
        <taxon>Pseudomonadati</taxon>
        <taxon>Acidobacteriota</taxon>
        <taxon>Terriglobia</taxon>
        <taxon>Terriglobales</taxon>
        <taxon>Acidobacteriaceae</taxon>
        <taxon>Terriglobus</taxon>
    </lineage>
</organism>
<keyword evidence="7 8" id="KW-0472">Membrane</keyword>
<feature type="transmembrane region" description="Helical" evidence="8">
    <location>
        <begin position="248"/>
        <end position="267"/>
    </location>
</feature>
<dbReference type="AlphaFoldDB" id="E8V7P1"/>
<reference evidence="9 10" key="1">
    <citation type="journal article" date="2012" name="Stand. Genomic Sci.">
        <title>Complete genome sequence of Terriglobus saanensis type strain SP1PR4(T), an Acidobacteria from tundra soil.</title>
        <authorList>
            <person name="Rawat S.R."/>
            <person name="Mannisto M.K."/>
            <person name="Starovoytov V."/>
            <person name="Goodwin L."/>
            <person name="Nolan M."/>
            <person name="Hauser L."/>
            <person name="Land M."/>
            <person name="Davenport K.W."/>
            <person name="Woyke T."/>
            <person name="Haggblom M.M."/>
        </authorList>
    </citation>
    <scope>NUCLEOTIDE SEQUENCE</scope>
    <source>
        <strain evidence="10">ATCC BAA-1853 / DSM 23119 / SP1PR4</strain>
    </source>
</reference>
<dbReference type="InterPro" id="IPR002549">
    <property type="entry name" value="AI-2E-like"/>
</dbReference>
<dbReference type="eggNOG" id="COG0628">
    <property type="taxonomic scope" value="Bacteria"/>
</dbReference>
<dbReference type="KEGG" id="tsa:AciPR4_0906"/>
<comment type="subcellular location">
    <subcellularLocation>
        <location evidence="1">Cell membrane</location>
        <topology evidence="1">Multi-pass membrane protein</topology>
    </subcellularLocation>
</comment>
<dbReference type="Proteomes" id="UP000006844">
    <property type="component" value="Chromosome"/>
</dbReference>
<name>E8V7P1_TERSS</name>
<evidence type="ECO:0008006" key="11">
    <source>
        <dbReference type="Google" id="ProtNLM"/>
    </source>
</evidence>
<keyword evidence="4" id="KW-1003">Cell membrane</keyword>
<proteinExistence type="inferred from homology"/>
<feature type="transmembrane region" description="Helical" evidence="8">
    <location>
        <begin position="49"/>
        <end position="70"/>
    </location>
</feature>
<dbReference type="STRING" id="401053.AciPR4_0906"/>
<dbReference type="GO" id="GO:0055085">
    <property type="term" value="P:transmembrane transport"/>
    <property type="evidence" value="ECO:0007669"/>
    <property type="project" value="TreeGrafter"/>
</dbReference>
<evidence type="ECO:0000256" key="7">
    <source>
        <dbReference type="ARBA" id="ARBA00023136"/>
    </source>
</evidence>
<dbReference type="GO" id="GO:0005886">
    <property type="term" value="C:plasma membrane"/>
    <property type="evidence" value="ECO:0007669"/>
    <property type="project" value="UniProtKB-SubCell"/>
</dbReference>
<feature type="transmembrane region" description="Helical" evidence="8">
    <location>
        <begin position="211"/>
        <end position="242"/>
    </location>
</feature>
<evidence type="ECO:0000256" key="4">
    <source>
        <dbReference type="ARBA" id="ARBA00022475"/>
    </source>
</evidence>
<feature type="transmembrane region" description="Helical" evidence="8">
    <location>
        <begin position="130"/>
        <end position="150"/>
    </location>
</feature>
<evidence type="ECO:0000256" key="1">
    <source>
        <dbReference type="ARBA" id="ARBA00004651"/>
    </source>
</evidence>
<protein>
    <recommendedName>
        <fullName evidence="11">AI-2E family transporter</fullName>
    </recommendedName>
</protein>
<evidence type="ECO:0000256" key="3">
    <source>
        <dbReference type="ARBA" id="ARBA00022448"/>
    </source>
</evidence>
<keyword evidence="3" id="KW-0813">Transport</keyword>
<keyword evidence="6 8" id="KW-1133">Transmembrane helix</keyword>
<evidence type="ECO:0000256" key="8">
    <source>
        <dbReference type="SAM" id="Phobius"/>
    </source>
</evidence>
<dbReference type="PANTHER" id="PTHR21716:SF53">
    <property type="entry name" value="PERMEASE PERM-RELATED"/>
    <property type="match status" value="1"/>
</dbReference>
<evidence type="ECO:0000256" key="6">
    <source>
        <dbReference type="ARBA" id="ARBA00022989"/>
    </source>
</evidence>
<feature type="transmembrane region" description="Helical" evidence="8">
    <location>
        <begin position="185"/>
        <end position="204"/>
    </location>
</feature>
<evidence type="ECO:0000313" key="10">
    <source>
        <dbReference type="Proteomes" id="UP000006844"/>
    </source>
</evidence>
<keyword evidence="5 8" id="KW-0812">Transmembrane</keyword>
<evidence type="ECO:0000256" key="2">
    <source>
        <dbReference type="ARBA" id="ARBA00009773"/>
    </source>
</evidence>
<evidence type="ECO:0000256" key="5">
    <source>
        <dbReference type="ARBA" id="ARBA00022692"/>
    </source>
</evidence>
<keyword evidence="10" id="KW-1185">Reference proteome</keyword>
<dbReference type="EMBL" id="CP002467">
    <property type="protein sequence ID" value="ADV81739.1"/>
    <property type="molecule type" value="Genomic_DNA"/>
</dbReference>
<sequence length="330" mass="36405">MLILLYAGWHLLRVLEIVYVSALFAVVLSPVVAKITTWKIRSWHPSRPIAVVILLVALFGALFLFFRLGLPPVMRDLKEFATDLPARIPVLLARIKNMPLADKLGIENITTRVETAASATAAYIVSSLPLWAEHLFDIVTTIILTVYFILEGDEVYKYFLSTLKTGFRRRMDGMFRVAEERVSRWLIGQLILMGIQGAYSLIVFGALHIRYFVLLGILMGITNIIPIAGNLVTIVIVFGVAAADSWPHAFLVLIFYAAYTQFENAWLTPRIMKQSVDLMGIAVLIALLVGSTLAGIVGALVAVPSAALVAVFADEFLVQKEEALPAPPKV</sequence>
<feature type="transmembrane region" description="Helical" evidence="8">
    <location>
        <begin position="279"/>
        <end position="312"/>
    </location>
</feature>
<dbReference type="OrthoDB" id="117595at2"/>
<dbReference type="Pfam" id="PF01594">
    <property type="entry name" value="AI-2E_transport"/>
    <property type="match status" value="1"/>
</dbReference>
<gene>
    <name evidence="9" type="ordered locus">AciPR4_0906</name>
</gene>
<evidence type="ECO:0000313" key="9">
    <source>
        <dbReference type="EMBL" id="ADV81739.1"/>
    </source>
</evidence>